<reference evidence="2 3" key="1">
    <citation type="submission" date="2018-01" db="EMBL/GenBank/DDBJ databases">
        <title>The draft genome sequence of Halioglobus japonicus S1-36.</title>
        <authorList>
            <person name="Du Z.-J."/>
            <person name="Shi M.-J."/>
        </authorList>
    </citation>
    <scope>NUCLEOTIDE SEQUENCE [LARGE SCALE GENOMIC DNA]</scope>
    <source>
        <strain evidence="2 3">S1-36</strain>
    </source>
</reference>
<dbReference type="PANTHER" id="PTHR30068:SF3">
    <property type="entry name" value="PHOSPHOLIPID_GLYCEROL ACYLTRANSFERASE DOMAIN-CONTAINING PROTEIN"/>
    <property type="match status" value="1"/>
</dbReference>
<dbReference type="InterPro" id="IPR002123">
    <property type="entry name" value="Plipid/glycerol_acylTrfase"/>
</dbReference>
<feature type="domain" description="Phospholipid/glycerol acyltransferase" evidence="1">
    <location>
        <begin position="89"/>
        <end position="192"/>
    </location>
</feature>
<dbReference type="Proteomes" id="UP000235162">
    <property type="component" value="Unassembled WGS sequence"/>
</dbReference>
<proteinExistence type="predicted"/>
<keyword evidence="3" id="KW-1185">Reference proteome</keyword>
<evidence type="ECO:0000259" key="1">
    <source>
        <dbReference type="Pfam" id="PF01553"/>
    </source>
</evidence>
<keyword evidence="2" id="KW-0808">Transferase</keyword>
<accession>A0AAP8MB31</accession>
<dbReference type="AlphaFoldDB" id="A0AAP8MB31"/>
<dbReference type="GO" id="GO:0019698">
    <property type="term" value="P:D-galacturonate catabolic process"/>
    <property type="evidence" value="ECO:0007669"/>
    <property type="project" value="TreeGrafter"/>
</dbReference>
<dbReference type="GO" id="GO:0016746">
    <property type="term" value="F:acyltransferase activity"/>
    <property type="evidence" value="ECO:0007669"/>
    <property type="project" value="UniProtKB-KW"/>
</dbReference>
<protein>
    <submittedName>
        <fullName evidence="2">1-acyl-sn-glycerol-3-phosphate acyltransferase</fullName>
    </submittedName>
</protein>
<dbReference type="SUPFAM" id="SSF69593">
    <property type="entry name" value="Glycerol-3-phosphate (1)-acyltransferase"/>
    <property type="match status" value="1"/>
</dbReference>
<dbReference type="EMBL" id="PKUR01000008">
    <property type="protein sequence ID" value="PLW84536.1"/>
    <property type="molecule type" value="Genomic_DNA"/>
</dbReference>
<dbReference type="PANTHER" id="PTHR30068">
    <property type="entry name" value="URONATE ISOMERASE"/>
    <property type="match status" value="1"/>
</dbReference>
<name>A0AAP8MB31_9GAMM</name>
<dbReference type="GO" id="GO:0042840">
    <property type="term" value="P:D-glucuronate catabolic process"/>
    <property type="evidence" value="ECO:0007669"/>
    <property type="project" value="TreeGrafter"/>
</dbReference>
<comment type="caution">
    <text evidence="2">The sequence shown here is derived from an EMBL/GenBank/DDBJ whole genome shotgun (WGS) entry which is preliminary data.</text>
</comment>
<dbReference type="Pfam" id="PF01553">
    <property type="entry name" value="Acyltransferase"/>
    <property type="match status" value="1"/>
</dbReference>
<gene>
    <name evidence="2" type="ORF">C0029_18640</name>
</gene>
<organism evidence="2 3">
    <name type="scientific">Halioglobus japonicus</name>
    <dbReference type="NCBI Taxonomy" id="930805"/>
    <lineage>
        <taxon>Bacteria</taxon>
        <taxon>Pseudomonadati</taxon>
        <taxon>Pseudomonadota</taxon>
        <taxon>Gammaproteobacteria</taxon>
        <taxon>Cellvibrionales</taxon>
        <taxon>Halieaceae</taxon>
        <taxon>Halioglobus</taxon>
    </lineage>
</organism>
<sequence length="393" mass="43677">MSDPFAEIRPYQDDEVADVLAGLLKEPELLDLLGERAGGFAASLPAILRRPLVRMALKKQLKGVADIHDMQMVIKTHVEQMIAETTGGFTVSGLENLDPSRAYLFISNHRDIAMDPAFTNYALHQGGHQTVRIAIGDNLLTKPWVSDLMRLNKSFIVKRNLGGPRELLAASRNLANYIRHSIRADGNPVWLAQREGRAKDGHDRTEPAVIKMLSMSRDKANQSFGEHIAGLGIVPVAISYELDPCDALKANELHQLSEHGSYEKGEQEDVASIGQGIAGQKGRVHVSFGTPLGSQFEDADHVAQEIDRQVFDLYCLHPTNRYAYEMLYGEFAPAIPEDFYSEDGDCTRAEFEARINAMPEAHRPFALAIYANVVMNKLDLVEQQQAEPIQYPC</sequence>
<keyword evidence="2" id="KW-0012">Acyltransferase</keyword>
<evidence type="ECO:0000313" key="2">
    <source>
        <dbReference type="EMBL" id="PLW84536.1"/>
    </source>
</evidence>
<dbReference type="KEGG" id="hja:BST95_06750"/>
<dbReference type="RefSeq" id="WP_084198634.1">
    <property type="nucleotide sequence ID" value="NZ_BMYL01000011.1"/>
</dbReference>
<evidence type="ECO:0000313" key="3">
    <source>
        <dbReference type="Proteomes" id="UP000235162"/>
    </source>
</evidence>